<name>A0ABN8MMS1_9CNID</name>
<reference evidence="2 3" key="1">
    <citation type="submission" date="2022-05" db="EMBL/GenBank/DDBJ databases">
        <authorList>
            <consortium name="Genoscope - CEA"/>
            <person name="William W."/>
        </authorList>
    </citation>
    <scope>NUCLEOTIDE SEQUENCE [LARGE SCALE GENOMIC DNA]</scope>
</reference>
<feature type="signal peptide" evidence="1">
    <location>
        <begin position="1"/>
        <end position="20"/>
    </location>
</feature>
<sequence>MPCQALQVLILWCLLWHGSGKTLGASVGCQPTYVFHSTLKRVVREIIPGNLVEWPDPTHLGVYLVNIGDLASAKWPAAKPKGRQSN</sequence>
<keyword evidence="1" id="KW-0732">Signal</keyword>
<organism evidence="2 3">
    <name type="scientific">Porites lobata</name>
    <dbReference type="NCBI Taxonomy" id="104759"/>
    <lineage>
        <taxon>Eukaryota</taxon>
        <taxon>Metazoa</taxon>
        <taxon>Cnidaria</taxon>
        <taxon>Anthozoa</taxon>
        <taxon>Hexacorallia</taxon>
        <taxon>Scleractinia</taxon>
        <taxon>Fungiina</taxon>
        <taxon>Poritidae</taxon>
        <taxon>Porites</taxon>
    </lineage>
</organism>
<evidence type="ECO:0000313" key="3">
    <source>
        <dbReference type="Proteomes" id="UP001159405"/>
    </source>
</evidence>
<gene>
    <name evidence="2" type="ORF">PLOB_00000472</name>
</gene>
<proteinExistence type="predicted"/>
<keyword evidence="3" id="KW-1185">Reference proteome</keyword>
<dbReference type="Proteomes" id="UP001159405">
    <property type="component" value="Unassembled WGS sequence"/>
</dbReference>
<accession>A0ABN8MMS1</accession>
<dbReference type="EMBL" id="CALNXK010000001">
    <property type="protein sequence ID" value="CAH3032197.1"/>
    <property type="molecule type" value="Genomic_DNA"/>
</dbReference>
<feature type="chain" id="PRO_5046650824" description="Secreted protein" evidence="1">
    <location>
        <begin position="21"/>
        <end position="86"/>
    </location>
</feature>
<comment type="caution">
    <text evidence="2">The sequence shown here is derived from an EMBL/GenBank/DDBJ whole genome shotgun (WGS) entry which is preliminary data.</text>
</comment>
<evidence type="ECO:0000256" key="1">
    <source>
        <dbReference type="SAM" id="SignalP"/>
    </source>
</evidence>
<protein>
    <recommendedName>
        <fullName evidence="4">Secreted protein</fullName>
    </recommendedName>
</protein>
<evidence type="ECO:0000313" key="2">
    <source>
        <dbReference type="EMBL" id="CAH3032197.1"/>
    </source>
</evidence>
<evidence type="ECO:0008006" key="4">
    <source>
        <dbReference type="Google" id="ProtNLM"/>
    </source>
</evidence>